<evidence type="ECO:0000313" key="2">
    <source>
        <dbReference type="EMBL" id="SDI40736.1"/>
    </source>
</evidence>
<dbReference type="AlphaFoldDB" id="A0A1G8KB82"/>
<dbReference type="RefSeq" id="WP_208601354.1">
    <property type="nucleotide sequence ID" value="NZ_FNDG01000016.1"/>
</dbReference>
<dbReference type="SUPFAM" id="SSF81301">
    <property type="entry name" value="Nucleotidyltransferase"/>
    <property type="match status" value="1"/>
</dbReference>
<accession>A0A1G8KB82</accession>
<dbReference type="Gene3D" id="3.30.460.10">
    <property type="entry name" value="Beta Polymerase, domain 2"/>
    <property type="match status" value="1"/>
</dbReference>
<organism evidence="2 3">
    <name type="scientific">Phytopseudomonas flavescens</name>
    <dbReference type="NCBI Taxonomy" id="29435"/>
    <lineage>
        <taxon>Bacteria</taxon>
        <taxon>Pseudomonadati</taxon>
        <taxon>Pseudomonadota</taxon>
        <taxon>Gammaproteobacteria</taxon>
        <taxon>Pseudomonadales</taxon>
        <taxon>Pseudomonadaceae</taxon>
        <taxon>Phytopseudomonas</taxon>
    </lineage>
</organism>
<dbReference type="InterPro" id="IPR002934">
    <property type="entry name" value="Polymerase_NTP_transf_dom"/>
</dbReference>
<protein>
    <recommendedName>
        <fullName evidence="1">Polymerase nucleotidyl transferase domain-containing protein</fullName>
    </recommendedName>
</protein>
<proteinExistence type="predicted"/>
<evidence type="ECO:0000259" key="1">
    <source>
        <dbReference type="Pfam" id="PF01909"/>
    </source>
</evidence>
<evidence type="ECO:0000313" key="3">
    <source>
        <dbReference type="Proteomes" id="UP000198606"/>
    </source>
</evidence>
<dbReference type="Proteomes" id="UP000198606">
    <property type="component" value="Unassembled WGS sequence"/>
</dbReference>
<reference evidence="2 3" key="1">
    <citation type="submission" date="2016-10" db="EMBL/GenBank/DDBJ databases">
        <authorList>
            <person name="de Groot N.N."/>
        </authorList>
    </citation>
    <scope>NUCLEOTIDE SEQUENCE [LARGE SCALE GENOMIC DNA]</scope>
    <source>
        <strain evidence="2 3">LMG 18387</strain>
    </source>
</reference>
<dbReference type="STRING" id="29435.SAMN05216588_11665"/>
<dbReference type="GO" id="GO:0016779">
    <property type="term" value="F:nucleotidyltransferase activity"/>
    <property type="evidence" value="ECO:0007669"/>
    <property type="project" value="InterPro"/>
</dbReference>
<dbReference type="InterPro" id="IPR043519">
    <property type="entry name" value="NT_sf"/>
</dbReference>
<name>A0A1G8KB82_9GAMM</name>
<dbReference type="EMBL" id="FNDG01000016">
    <property type="protein sequence ID" value="SDI40736.1"/>
    <property type="molecule type" value="Genomic_DNA"/>
</dbReference>
<gene>
    <name evidence="2" type="ORF">SAMN05216588_11665</name>
</gene>
<dbReference type="CDD" id="cd05403">
    <property type="entry name" value="NT_KNTase_like"/>
    <property type="match status" value="1"/>
</dbReference>
<feature type="domain" description="Polymerase nucleotidyl transferase" evidence="1">
    <location>
        <begin position="28"/>
        <end position="57"/>
    </location>
</feature>
<sequence>MSNQLLPCPATALVIANQLLRTRYAGASFAYVAGSIMRGQGTYLSDIDLVVIYDCLEAARRESFMADGVPVEAFVHDRQTLGWFIDADVGR</sequence>
<dbReference type="Pfam" id="PF01909">
    <property type="entry name" value="NTP_transf_2"/>
    <property type="match status" value="1"/>
</dbReference>